<feature type="binding site" evidence="7">
    <location>
        <position position="696"/>
    </location>
    <ligand>
        <name>Ca(2+)</name>
        <dbReference type="ChEBI" id="CHEBI:29108"/>
    </ligand>
</feature>
<feature type="chain" id="PRO_5035219099" description="Peptidase S53 domain-containing protein" evidence="9">
    <location>
        <begin position="21"/>
        <end position="716"/>
    </location>
</feature>
<dbReference type="FunFam" id="3.40.50.200:FF:000040">
    <property type="entry name" value="Predicted protein"/>
    <property type="match status" value="1"/>
</dbReference>
<feature type="region of interest" description="Disordered" evidence="8">
    <location>
        <begin position="190"/>
        <end position="214"/>
    </location>
</feature>
<evidence type="ECO:0000256" key="1">
    <source>
        <dbReference type="ARBA" id="ARBA00022670"/>
    </source>
</evidence>
<evidence type="ECO:0000256" key="9">
    <source>
        <dbReference type="SAM" id="SignalP"/>
    </source>
</evidence>
<evidence type="ECO:0000256" key="2">
    <source>
        <dbReference type="ARBA" id="ARBA00022723"/>
    </source>
</evidence>
<dbReference type="SUPFAM" id="SSF54897">
    <property type="entry name" value="Protease propeptides/inhibitors"/>
    <property type="match status" value="1"/>
</dbReference>
<keyword evidence="9" id="KW-0732">Signal</keyword>
<keyword evidence="1 7" id="KW-0645">Protease</keyword>
<dbReference type="AlphaFoldDB" id="A0A8J4PKJ4"/>
<dbReference type="GO" id="GO:0008240">
    <property type="term" value="F:tripeptidyl-peptidase activity"/>
    <property type="evidence" value="ECO:0007669"/>
    <property type="project" value="TreeGrafter"/>
</dbReference>
<keyword evidence="5 7" id="KW-0106">Calcium</keyword>
<evidence type="ECO:0000256" key="4">
    <source>
        <dbReference type="ARBA" id="ARBA00022825"/>
    </source>
</evidence>
<name>A0A8J4PKJ4_9MYCE</name>
<evidence type="ECO:0000256" key="8">
    <source>
        <dbReference type="SAM" id="MobiDB-lite"/>
    </source>
</evidence>
<dbReference type="GO" id="GO:0004252">
    <property type="term" value="F:serine-type endopeptidase activity"/>
    <property type="evidence" value="ECO:0007669"/>
    <property type="project" value="UniProtKB-UniRule"/>
</dbReference>
<dbReference type="InterPro" id="IPR050819">
    <property type="entry name" value="Tripeptidyl-peptidase_I"/>
</dbReference>
<keyword evidence="3 7" id="KW-0378">Hydrolase</keyword>
<accession>A0A8J4PKJ4</accession>
<comment type="cofactor">
    <cofactor evidence="7">
        <name>Ca(2+)</name>
        <dbReference type="ChEBI" id="CHEBI:29108"/>
    </cofactor>
    <text evidence="7">Binds 1 Ca(2+) ion per subunit.</text>
</comment>
<organism evidence="11 12">
    <name type="scientific">Polysphondylium violaceum</name>
    <dbReference type="NCBI Taxonomy" id="133409"/>
    <lineage>
        <taxon>Eukaryota</taxon>
        <taxon>Amoebozoa</taxon>
        <taxon>Evosea</taxon>
        <taxon>Eumycetozoa</taxon>
        <taxon>Dictyostelia</taxon>
        <taxon>Dictyosteliales</taxon>
        <taxon>Dictyosteliaceae</taxon>
        <taxon>Polysphondylium</taxon>
    </lineage>
</organism>
<keyword evidence="12" id="KW-1185">Reference proteome</keyword>
<feature type="binding site" evidence="7">
    <location>
        <position position="694"/>
    </location>
    <ligand>
        <name>Ca(2+)</name>
        <dbReference type="ChEBI" id="CHEBI:29108"/>
    </ligand>
</feature>
<dbReference type="CDD" id="cd04056">
    <property type="entry name" value="Peptidases_S53"/>
    <property type="match status" value="1"/>
</dbReference>
<evidence type="ECO:0000259" key="10">
    <source>
        <dbReference type="PROSITE" id="PS51695"/>
    </source>
</evidence>
<sequence length="716" mass="77538">MTIKILLLFLLLGITLIASALRPENVMIATVDSPPTHFINIRPAVNSDYIHFKILLKQQNLDKLENLFWEVSNPKSHLYQNFLNKQQTDDIVAPSVEIVLSVAQWLIDHGIKKSEIDINSDYVAVSTNVGKASQLFGGSHFALYQSRRTEKTRIRLESPAFIPFAIHQHVDFIVGLADFIEDNKMTDSMKRMRTSVSDSTSSSISSSSSGSSTESVMVSPALLQKFYNIPAGTIGTNPKNLQSIAAFNDYYSADALSYFDEQFGIENSTVRIIQEGQDCINGGCDQMESNLDSQYLTSIGNNITTLFLSEPVGAWTLDWALDIQKQNPLPLVCSMSYSYAENQQCVFASDCATLGISSATYLARTNVEFQKIGIQGSSILVASGDDGSSSFYAASGNCPMDNTKYCPLGGCGYSSTNCSEIIITSPNNTVCIFPMGLESSGCISIMNSDQGYAIFQEFFQTQNGTCAAILDSDQLQMPHVFSQCQCSQITPFQSQGYTVTGYSYQASNGPVFSPDFPSSSPYVTSVGATQILVDNQEIVASCDTGAIVTSGGGFSNTQPQPYYQAAAVQQYLNSGAQGLPSTTLFNASGRAYPDITLVGHAYQIAYTLNSTSEFCPCAIAHVDGTSCSTPALSGMISLINDKLLNLGKKQLGFLNPLLYQAAAESPNVFNDITIGNNNCNLAYCCIYGYPATKGFDLASGIGSLNFAEFESYVLHM</sequence>
<protein>
    <recommendedName>
        <fullName evidence="10">Peptidase S53 domain-containing protein</fullName>
    </recommendedName>
</protein>
<dbReference type="InterPro" id="IPR030400">
    <property type="entry name" value="Sedolisin_dom"/>
</dbReference>
<dbReference type="Gene3D" id="3.40.50.200">
    <property type="entry name" value="Peptidase S8/S53 domain"/>
    <property type="match status" value="2"/>
</dbReference>
<keyword evidence="6" id="KW-0865">Zymogen</keyword>
<dbReference type="InterPro" id="IPR015366">
    <property type="entry name" value="S53_propep"/>
</dbReference>
<dbReference type="GO" id="GO:0006508">
    <property type="term" value="P:proteolysis"/>
    <property type="evidence" value="ECO:0007669"/>
    <property type="project" value="UniProtKB-KW"/>
</dbReference>
<evidence type="ECO:0000313" key="11">
    <source>
        <dbReference type="EMBL" id="KAF2068677.1"/>
    </source>
</evidence>
<evidence type="ECO:0000256" key="3">
    <source>
        <dbReference type="ARBA" id="ARBA00022801"/>
    </source>
</evidence>
<feature type="binding site" evidence="7">
    <location>
        <position position="672"/>
    </location>
    <ligand>
        <name>Ca(2+)</name>
        <dbReference type="ChEBI" id="CHEBI:29108"/>
    </ligand>
</feature>
<feature type="active site" description="Charge relay system" evidence="7">
    <location>
        <position position="288"/>
    </location>
</feature>
<evidence type="ECO:0000256" key="6">
    <source>
        <dbReference type="ARBA" id="ARBA00023145"/>
    </source>
</evidence>
<dbReference type="EMBL" id="AJWJ01000880">
    <property type="protein sequence ID" value="KAF2068677.1"/>
    <property type="molecule type" value="Genomic_DNA"/>
</dbReference>
<comment type="caution">
    <text evidence="11">The sequence shown here is derived from an EMBL/GenBank/DDBJ whole genome shotgun (WGS) entry which is preliminary data.</text>
</comment>
<feature type="binding site" evidence="7">
    <location>
        <position position="671"/>
    </location>
    <ligand>
        <name>Ca(2+)</name>
        <dbReference type="ChEBI" id="CHEBI:29108"/>
    </ligand>
</feature>
<dbReference type="OrthoDB" id="409122at2759"/>
<evidence type="ECO:0000313" key="12">
    <source>
        <dbReference type="Proteomes" id="UP000695562"/>
    </source>
</evidence>
<feature type="active site" description="Charge relay system" evidence="7">
    <location>
        <position position="292"/>
    </location>
</feature>
<evidence type="ECO:0000256" key="7">
    <source>
        <dbReference type="PROSITE-ProRule" id="PRU01032"/>
    </source>
</evidence>
<keyword evidence="4 7" id="KW-0720">Serine protease</keyword>
<feature type="signal peptide" evidence="9">
    <location>
        <begin position="1"/>
        <end position="20"/>
    </location>
</feature>
<dbReference type="PANTHER" id="PTHR14218:SF15">
    <property type="entry name" value="TRIPEPTIDYL-PEPTIDASE 1"/>
    <property type="match status" value="1"/>
</dbReference>
<dbReference type="CDD" id="cd11377">
    <property type="entry name" value="Pro-peptidase_S53"/>
    <property type="match status" value="1"/>
</dbReference>
<feature type="domain" description="Peptidase S53" evidence="10">
    <location>
        <begin position="217"/>
        <end position="716"/>
    </location>
</feature>
<gene>
    <name evidence="11" type="ORF">CYY_010000</name>
</gene>
<dbReference type="GO" id="GO:0046872">
    <property type="term" value="F:metal ion binding"/>
    <property type="evidence" value="ECO:0007669"/>
    <property type="project" value="UniProtKB-UniRule"/>
</dbReference>
<keyword evidence="2 7" id="KW-0479">Metal-binding</keyword>
<dbReference type="PANTHER" id="PTHR14218">
    <property type="entry name" value="PROTEASE S8 TRIPEPTIDYL PEPTIDASE I CLN2"/>
    <property type="match status" value="1"/>
</dbReference>
<proteinExistence type="predicted"/>
<dbReference type="SMART" id="SM00944">
    <property type="entry name" value="Pro-kuma_activ"/>
    <property type="match status" value="1"/>
</dbReference>
<dbReference type="Pfam" id="PF09286">
    <property type="entry name" value="Pro-kuma_activ"/>
    <property type="match status" value="1"/>
</dbReference>
<feature type="compositionally biased region" description="Low complexity" evidence="8">
    <location>
        <begin position="194"/>
        <end position="214"/>
    </location>
</feature>
<dbReference type="SUPFAM" id="SSF52743">
    <property type="entry name" value="Subtilisin-like"/>
    <property type="match status" value="1"/>
</dbReference>
<reference evidence="11" key="1">
    <citation type="submission" date="2020-01" db="EMBL/GenBank/DDBJ databases">
        <title>Development of genomics and gene disruption for Polysphondylium violaceum indicates a role for the polyketide synthase stlB in stalk morphogenesis.</title>
        <authorList>
            <person name="Narita B."/>
            <person name="Kawabe Y."/>
            <person name="Kin K."/>
            <person name="Saito T."/>
            <person name="Gibbs R."/>
            <person name="Kuspa A."/>
            <person name="Muzny D."/>
            <person name="Queller D."/>
            <person name="Richards S."/>
            <person name="Strassman J."/>
            <person name="Sucgang R."/>
            <person name="Worley K."/>
            <person name="Schaap P."/>
        </authorList>
    </citation>
    <scope>NUCLEOTIDE SEQUENCE</scope>
    <source>
        <strain evidence="11">QSvi11</strain>
    </source>
</reference>
<dbReference type="PROSITE" id="PS51695">
    <property type="entry name" value="SEDOLISIN"/>
    <property type="match status" value="1"/>
</dbReference>
<evidence type="ECO:0000256" key="5">
    <source>
        <dbReference type="ARBA" id="ARBA00022837"/>
    </source>
</evidence>
<dbReference type="Proteomes" id="UP000695562">
    <property type="component" value="Unassembled WGS sequence"/>
</dbReference>
<dbReference type="InterPro" id="IPR036852">
    <property type="entry name" value="Peptidase_S8/S53_dom_sf"/>
</dbReference>
<feature type="active site" description="Charge relay system" evidence="7">
    <location>
        <position position="626"/>
    </location>
</feature>